<feature type="transmembrane region" description="Helical" evidence="5">
    <location>
        <begin position="207"/>
        <end position="227"/>
    </location>
</feature>
<sequence length="262" mass="26778">MSAGVLAILFLLTAALYASVGFGGGSTYTALLAAADTDYRVLPLVSLSCNIAVVSGGVWRFAKAGALPWAKALPLCAASVPLAWLGGSLAVPETLFLLLLGVSLLAAGCLMLTPVPRKPASLSAAALPRPSAYRVSEPVMGGGLGLLSGMVGIGGGIFLAPLLYLTRWDEARRIAGTASLFILVNSAAGMAGQFSKLAGTGALGEAASFWPLLLAVLIGGQAGALLGSVRFSQELLRRLTAVLILVVACRLLLRALVQMELF</sequence>
<dbReference type="Pfam" id="PF01925">
    <property type="entry name" value="TauE"/>
    <property type="match status" value="1"/>
</dbReference>
<evidence type="ECO:0000256" key="3">
    <source>
        <dbReference type="ARBA" id="ARBA00022989"/>
    </source>
</evidence>
<keyword evidence="7" id="KW-1185">Reference proteome</keyword>
<evidence type="ECO:0000313" key="6">
    <source>
        <dbReference type="EMBL" id="MCQ8184863.1"/>
    </source>
</evidence>
<dbReference type="Proteomes" id="UP001142610">
    <property type="component" value="Unassembled WGS sequence"/>
</dbReference>
<keyword evidence="4 5" id="KW-0472">Membrane</keyword>
<comment type="caution">
    <text evidence="6">The sequence shown here is derived from an EMBL/GenBank/DDBJ whole genome shotgun (WGS) entry which is preliminary data.</text>
</comment>
<proteinExistence type="inferred from homology"/>
<dbReference type="AlphaFoldDB" id="A0A9X2RJL4"/>
<evidence type="ECO:0000256" key="4">
    <source>
        <dbReference type="ARBA" id="ARBA00023136"/>
    </source>
</evidence>
<feature type="transmembrane region" description="Helical" evidence="5">
    <location>
        <begin position="144"/>
        <end position="165"/>
    </location>
</feature>
<name>A0A9X2RJL4_9PROT</name>
<comment type="subcellular location">
    <subcellularLocation>
        <location evidence="5">Cell membrane</location>
        <topology evidence="5">Multi-pass membrane protein</topology>
    </subcellularLocation>
    <subcellularLocation>
        <location evidence="1">Membrane</location>
        <topology evidence="1">Multi-pass membrane protein</topology>
    </subcellularLocation>
</comment>
<evidence type="ECO:0000256" key="2">
    <source>
        <dbReference type="ARBA" id="ARBA00022692"/>
    </source>
</evidence>
<dbReference type="InterPro" id="IPR051598">
    <property type="entry name" value="TSUP/Inactive_protease-like"/>
</dbReference>
<gene>
    <name evidence="6" type="ORF">NOG11_05615</name>
</gene>
<accession>A0A9X2RJL4</accession>
<organism evidence="6 7">
    <name type="scientific">Parvularcula maris</name>
    <dbReference type="NCBI Taxonomy" id="2965077"/>
    <lineage>
        <taxon>Bacteria</taxon>
        <taxon>Pseudomonadati</taxon>
        <taxon>Pseudomonadota</taxon>
        <taxon>Alphaproteobacteria</taxon>
        <taxon>Parvularculales</taxon>
        <taxon>Parvularculaceae</taxon>
        <taxon>Parvularcula</taxon>
    </lineage>
</organism>
<feature type="transmembrane region" description="Helical" evidence="5">
    <location>
        <begin position="44"/>
        <end position="62"/>
    </location>
</feature>
<evidence type="ECO:0000313" key="7">
    <source>
        <dbReference type="Proteomes" id="UP001142610"/>
    </source>
</evidence>
<keyword evidence="5" id="KW-1003">Cell membrane</keyword>
<dbReference type="EMBL" id="JANIBC010000002">
    <property type="protein sequence ID" value="MCQ8184863.1"/>
    <property type="molecule type" value="Genomic_DNA"/>
</dbReference>
<dbReference type="InterPro" id="IPR002781">
    <property type="entry name" value="TM_pro_TauE-like"/>
</dbReference>
<feature type="transmembrane region" description="Helical" evidence="5">
    <location>
        <begin position="177"/>
        <end position="195"/>
    </location>
</feature>
<reference evidence="6" key="1">
    <citation type="submission" date="2022-07" db="EMBL/GenBank/DDBJ databases">
        <title>Parvularcula maris sp. nov., an algicidal bacterium isolated from seawater.</title>
        <authorList>
            <person name="Li F."/>
        </authorList>
    </citation>
    <scope>NUCLEOTIDE SEQUENCE</scope>
    <source>
        <strain evidence="6">BGMRC 0090</strain>
    </source>
</reference>
<dbReference type="PANTHER" id="PTHR43701:SF5">
    <property type="entry name" value="MEMBRANE TRANSPORTER PROTEIN-RELATED"/>
    <property type="match status" value="1"/>
</dbReference>
<dbReference type="RefSeq" id="WP_256618713.1">
    <property type="nucleotide sequence ID" value="NZ_JANIBC010000002.1"/>
</dbReference>
<keyword evidence="3 5" id="KW-1133">Transmembrane helix</keyword>
<feature type="transmembrane region" description="Helical" evidence="5">
    <location>
        <begin position="239"/>
        <end position="257"/>
    </location>
</feature>
<keyword evidence="2 5" id="KW-0812">Transmembrane</keyword>
<evidence type="ECO:0000256" key="5">
    <source>
        <dbReference type="RuleBase" id="RU363041"/>
    </source>
</evidence>
<dbReference type="GO" id="GO:0005886">
    <property type="term" value="C:plasma membrane"/>
    <property type="evidence" value="ECO:0007669"/>
    <property type="project" value="UniProtKB-SubCell"/>
</dbReference>
<feature type="transmembrane region" description="Helical" evidence="5">
    <location>
        <begin position="95"/>
        <end position="113"/>
    </location>
</feature>
<evidence type="ECO:0000256" key="1">
    <source>
        <dbReference type="ARBA" id="ARBA00004141"/>
    </source>
</evidence>
<protein>
    <recommendedName>
        <fullName evidence="5">Probable membrane transporter protein</fullName>
    </recommendedName>
</protein>
<dbReference type="PANTHER" id="PTHR43701">
    <property type="entry name" value="MEMBRANE TRANSPORTER PROTEIN MJ0441-RELATED"/>
    <property type="match status" value="1"/>
</dbReference>
<comment type="similarity">
    <text evidence="5">Belongs to the 4-toluene sulfonate uptake permease (TSUP) (TC 2.A.102) family.</text>
</comment>